<evidence type="ECO:0000256" key="4">
    <source>
        <dbReference type="ARBA" id="ARBA00022837"/>
    </source>
</evidence>
<reference evidence="5" key="1">
    <citation type="journal article" date="2014" name="Front. Microbiol.">
        <title>High frequency of phylogenetically diverse reductive dehalogenase-homologous genes in deep subseafloor sedimentary metagenomes.</title>
        <authorList>
            <person name="Kawai M."/>
            <person name="Futagami T."/>
            <person name="Toyoda A."/>
            <person name="Takaki Y."/>
            <person name="Nishi S."/>
            <person name="Hori S."/>
            <person name="Arai W."/>
            <person name="Tsubouchi T."/>
            <person name="Morono Y."/>
            <person name="Uchiyama I."/>
            <person name="Ito T."/>
            <person name="Fujiyama A."/>
            <person name="Inagaki F."/>
            <person name="Takami H."/>
        </authorList>
    </citation>
    <scope>NUCLEOTIDE SEQUENCE</scope>
    <source>
        <strain evidence="5">Expedition CK06-06</strain>
    </source>
</reference>
<sequence>DKERLDHTGEYYIGASTELREGDRIIFYYLCDHDADSLTDRLEYALGTNPYDKDTDHDGLIDCAEFKVGTNPNNPNSDYSQYEALDGWEIDYLSRTDRVPVGLATGDTIQVPRNAWDTYLSSSPVEEENHFDFVSYPYKAPDYDSRDDDKYMDWNINGIPDWREHYFADPTQSWNAKTMITWDGEQTVWNPYGYQDNRFEYGRIKYFPDTDIMCGRIDMGGNGVLEIVFKDESDGVDTKGNSYAYFKLFNADFKIDKNMTISYNIQPKTNIGKRICIDLIFSNNTRALTDTAFKDFNGVRMHPAFRKDGNVDGWHHVSASLEPFVGKEVKTILIGYEDNPNSTHGKVHTYIDNLCIRGRNIILTFEDKTAPKGGFPTDEFVELQGFRFWNSDGDKPECGLRSLSAE</sequence>
<protein>
    <submittedName>
        <fullName evidence="5">Uncharacterized protein</fullName>
    </submittedName>
</protein>
<name>X0SK52_9ZZZZ</name>
<proteinExistence type="predicted"/>
<feature type="non-terminal residue" evidence="5">
    <location>
        <position position="1"/>
    </location>
</feature>
<dbReference type="Pfam" id="PF18884">
    <property type="entry name" value="TSP3_bac"/>
    <property type="match status" value="1"/>
</dbReference>
<keyword evidence="3" id="KW-0732">Signal</keyword>
<dbReference type="AlphaFoldDB" id="X0SK52"/>
<evidence type="ECO:0000256" key="3">
    <source>
        <dbReference type="ARBA" id="ARBA00022729"/>
    </source>
</evidence>
<dbReference type="EMBL" id="BARS01006909">
    <property type="protein sequence ID" value="GAF75481.1"/>
    <property type="molecule type" value="Genomic_DNA"/>
</dbReference>
<evidence type="ECO:0000256" key="2">
    <source>
        <dbReference type="ARBA" id="ARBA00022525"/>
    </source>
</evidence>
<keyword evidence="4" id="KW-0106">Calcium</keyword>
<dbReference type="InterPro" id="IPR018247">
    <property type="entry name" value="EF_Hand_1_Ca_BS"/>
</dbReference>
<dbReference type="InterPro" id="IPR059100">
    <property type="entry name" value="TSP3_bac"/>
</dbReference>
<evidence type="ECO:0000256" key="1">
    <source>
        <dbReference type="ARBA" id="ARBA00004613"/>
    </source>
</evidence>
<keyword evidence="2" id="KW-0964">Secreted</keyword>
<feature type="non-terminal residue" evidence="5">
    <location>
        <position position="406"/>
    </location>
</feature>
<gene>
    <name evidence="5" type="ORF">S01H1_13391</name>
</gene>
<evidence type="ECO:0000313" key="5">
    <source>
        <dbReference type="EMBL" id="GAF75481.1"/>
    </source>
</evidence>
<comment type="subcellular location">
    <subcellularLocation>
        <location evidence="1">Secreted</location>
    </subcellularLocation>
</comment>
<accession>X0SK52</accession>
<dbReference type="PROSITE" id="PS00018">
    <property type="entry name" value="EF_HAND_1"/>
    <property type="match status" value="1"/>
</dbReference>
<organism evidence="5">
    <name type="scientific">marine sediment metagenome</name>
    <dbReference type="NCBI Taxonomy" id="412755"/>
    <lineage>
        <taxon>unclassified sequences</taxon>
        <taxon>metagenomes</taxon>
        <taxon>ecological metagenomes</taxon>
    </lineage>
</organism>
<comment type="caution">
    <text evidence="5">The sequence shown here is derived from an EMBL/GenBank/DDBJ whole genome shotgun (WGS) entry which is preliminary data.</text>
</comment>